<dbReference type="InterPro" id="IPR042197">
    <property type="entry name" value="Apaf_helical"/>
</dbReference>
<dbReference type="InterPro" id="IPR027417">
    <property type="entry name" value="P-loop_NTPase"/>
</dbReference>
<evidence type="ECO:0000256" key="10">
    <source>
        <dbReference type="SAM" id="Phobius"/>
    </source>
</evidence>
<keyword evidence="3" id="KW-0433">Leucine-rich repeat</keyword>
<dbReference type="InterPro" id="IPR044974">
    <property type="entry name" value="Disease_R_plants"/>
</dbReference>
<dbReference type="GO" id="GO:0043531">
    <property type="term" value="F:ADP binding"/>
    <property type="evidence" value="ECO:0007669"/>
    <property type="project" value="InterPro"/>
</dbReference>
<dbReference type="InterPro" id="IPR058922">
    <property type="entry name" value="WHD_DRP"/>
</dbReference>
<keyword evidence="5" id="KW-0547">Nucleotide-binding</keyword>
<reference evidence="13 14" key="1">
    <citation type="submission" date="2020-09" db="EMBL/GenBank/DDBJ databases">
        <title>De no assembly of potato wild relative species, Solanum commersonii.</title>
        <authorList>
            <person name="Cho K."/>
        </authorList>
    </citation>
    <scope>NUCLEOTIDE SEQUENCE [LARGE SCALE GENOMIC DNA]</scope>
    <source>
        <strain evidence="13">LZ3.2</strain>
        <tissue evidence="13">Leaf</tissue>
    </source>
</reference>
<keyword evidence="6" id="KW-0611">Plant defense</keyword>
<proteinExistence type="inferred from homology"/>
<dbReference type="PRINTS" id="PR00364">
    <property type="entry name" value="DISEASERSIST"/>
</dbReference>
<organism evidence="13 14">
    <name type="scientific">Solanum commersonii</name>
    <name type="common">Commerson's wild potato</name>
    <name type="synonym">Commerson's nightshade</name>
    <dbReference type="NCBI Taxonomy" id="4109"/>
    <lineage>
        <taxon>Eukaryota</taxon>
        <taxon>Viridiplantae</taxon>
        <taxon>Streptophyta</taxon>
        <taxon>Embryophyta</taxon>
        <taxon>Tracheophyta</taxon>
        <taxon>Spermatophyta</taxon>
        <taxon>Magnoliopsida</taxon>
        <taxon>eudicotyledons</taxon>
        <taxon>Gunneridae</taxon>
        <taxon>Pentapetalae</taxon>
        <taxon>asterids</taxon>
        <taxon>lamiids</taxon>
        <taxon>Solanales</taxon>
        <taxon>Solanaceae</taxon>
        <taxon>Solanoideae</taxon>
        <taxon>Solaneae</taxon>
        <taxon>Solanum</taxon>
    </lineage>
</organism>
<keyword evidence="4" id="KW-0677">Repeat</keyword>
<dbReference type="Gene3D" id="1.10.10.10">
    <property type="entry name" value="Winged helix-like DNA-binding domain superfamily/Winged helix DNA-binding domain"/>
    <property type="match status" value="1"/>
</dbReference>
<dbReference type="Gene3D" id="3.80.10.10">
    <property type="entry name" value="Ribonuclease Inhibitor"/>
    <property type="match status" value="1"/>
</dbReference>
<keyword evidence="10" id="KW-1133">Transmembrane helix</keyword>
<evidence type="ECO:0000256" key="5">
    <source>
        <dbReference type="ARBA" id="ARBA00022741"/>
    </source>
</evidence>
<evidence type="ECO:0000256" key="9">
    <source>
        <dbReference type="ARBA" id="ARBA00023136"/>
    </source>
</evidence>
<evidence type="ECO:0000256" key="2">
    <source>
        <dbReference type="ARBA" id="ARBA00008894"/>
    </source>
</evidence>
<comment type="caution">
    <text evidence="13">The sequence shown here is derived from an EMBL/GenBank/DDBJ whole genome shotgun (WGS) entry which is preliminary data.</text>
</comment>
<comment type="similarity">
    <text evidence="2">Belongs to the disease resistance NB-LRR family.</text>
</comment>
<accession>A0A9J5YZM9</accession>
<name>A0A9J5YZM9_SOLCO</name>
<dbReference type="GO" id="GO:0005524">
    <property type="term" value="F:ATP binding"/>
    <property type="evidence" value="ECO:0007669"/>
    <property type="project" value="UniProtKB-KW"/>
</dbReference>
<sequence>MGGDKAKQLVLESCITMSALFTILMFEAWCIISQTYNRRELLQAIFSQVTGSKDNGNKDDVLADLLRRSLMSKRYLIVLDDMWDCMAWDDLRLCFPDVGNRSRIVITTRLEKVGAHVMHHIDPYFLPFLTPEESCKLLQKRVFQQEGCPPELQNVSLALAKRCKGLPLVVILAAGIIKRNKMNESWWREVKKLYFPILIVRLKTIVGQPCLFYMGMFPEDVIIRVPKLISLWIAEGFVQNSESGRLMEETAEGYLMDLIHSNVVMVSKRGYNRVEKKSLCWLKANRYQFRPYDWNGSRVSFSFNNERSKFASLRSKTRTKTFYQHLRSLTTTNGVGLGFKFSLCGLLWSAQLQPLIHLKYLAFNILSFNFHPEFHLPHLETLFVTCSFRSTLLPASFWKMEKLRHVEITNAEFDLENKKQGIFEESSKLENLRTFGKVVFPIDQVDSLDVLSRRCPNLQDLHISVHSDNDSAEICLKLESFKQLHILRLYIRSSQAVSKLQLPSNLKKLLLYNIHIESTIPLIAGLPNLENLISRWDASEESFPHLKTLVIKWCDELEEIPISFAYIPTLKMVKLIQCKNKFLEASAERIKEEVEAIEGCDHLNLIIMEHGQCGCSSFLANCCSHARAEVIVVMTDGRGVDRSVECTSTFECVHDVCFLLQLSGAIKNGGVLVINSKLKKPKVTVVEAATMVDNSDLDIFLVDISVSCEYEKSDLLSHRRILCWILNV</sequence>
<dbReference type="SUPFAM" id="SSF52540">
    <property type="entry name" value="P-loop containing nucleoside triphosphate hydrolases"/>
    <property type="match status" value="1"/>
</dbReference>
<evidence type="ECO:0000256" key="1">
    <source>
        <dbReference type="ARBA" id="ARBA00004170"/>
    </source>
</evidence>
<comment type="subcellular location">
    <subcellularLocation>
        <location evidence="1">Membrane</location>
        <topology evidence="1">Peripheral membrane protein</topology>
    </subcellularLocation>
</comment>
<dbReference type="InterPro" id="IPR036388">
    <property type="entry name" value="WH-like_DNA-bd_sf"/>
</dbReference>
<dbReference type="AlphaFoldDB" id="A0A9J5YZM9"/>
<feature type="non-terminal residue" evidence="13">
    <location>
        <position position="1"/>
    </location>
</feature>
<dbReference type="PANTHER" id="PTHR23155">
    <property type="entry name" value="DISEASE RESISTANCE PROTEIN RP"/>
    <property type="match status" value="1"/>
</dbReference>
<evidence type="ECO:0000256" key="4">
    <source>
        <dbReference type="ARBA" id="ARBA00022737"/>
    </source>
</evidence>
<evidence type="ECO:0000313" key="13">
    <source>
        <dbReference type="EMBL" id="KAG5604334.1"/>
    </source>
</evidence>
<evidence type="ECO:0000313" key="14">
    <source>
        <dbReference type="Proteomes" id="UP000824120"/>
    </source>
</evidence>
<evidence type="ECO:0000256" key="6">
    <source>
        <dbReference type="ARBA" id="ARBA00022821"/>
    </source>
</evidence>
<dbReference type="Gene3D" id="3.40.50.300">
    <property type="entry name" value="P-loop containing nucleotide triphosphate hydrolases"/>
    <property type="match status" value="1"/>
</dbReference>
<dbReference type="EMBL" id="JACXVP010000005">
    <property type="protein sequence ID" value="KAG5604334.1"/>
    <property type="molecule type" value="Genomic_DNA"/>
</dbReference>
<keyword evidence="9 10" id="KW-0472">Membrane</keyword>
<feature type="domain" description="Disease resistance protein winged helix" evidence="12">
    <location>
        <begin position="216"/>
        <end position="269"/>
    </location>
</feature>
<dbReference type="InterPro" id="IPR002182">
    <property type="entry name" value="NB-ARC"/>
</dbReference>
<dbReference type="Pfam" id="PF23559">
    <property type="entry name" value="WHD_DRP"/>
    <property type="match status" value="1"/>
</dbReference>
<dbReference type="GO" id="GO:0098542">
    <property type="term" value="P:defense response to other organism"/>
    <property type="evidence" value="ECO:0007669"/>
    <property type="project" value="TreeGrafter"/>
</dbReference>
<evidence type="ECO:0000256" key="3">
    <source>
        <dbReference type="ARBA" id="ARBA00022614"/>
    </source>
</evidence>
<dbReference type="Gene3D" id="1.10.8.430">
    <property type="entry name" value="Helical domain of apoptotic protease-activating factors"/>
    <property type="match status" value="1"/>
</dbReference>
<dbReference type="InterPro" id="IPR032675">
    <property type="entry name" value="LRR_dom_sf"/>
</dbReference>
<dbReference type="GO" id="GO:0016020">
    <property type="term" value="C:membrane"/>
    <property type="evidence" value="ECO:0007669"/>
    <property type="project" value="UniProtKB-SubCell"/>
</dbReference>
<evidence type="ECO:0000259" key="12">
    <source>
        <dbReference type="Pfam" id="PF23559"/>
    </source>
</evidence>
<protein>
    <recommendedName>
        <fullName evidence="15">NB-ARC domain-containing protein</fullName>
    </recommendedName>
</protein>
<keyword evidence="14" id="KW-1185">Reference proteome</keyword>
<dbReference type="PANTHER" id="PTHR23155:SF1228">
    <property type="entry name" value="NB-ARC DOMAIN CONTAINING PROTEIN, EXPRESSED"/>
    <property type="match status" value="1"/>
</dbReference>
<keyword evidence="8" id="KW-0175">Coiled coil</keyword>
<evidence type="ECO:0008006" key="15">
    <source>
        <dbReference type="Google" id="ProtNLM"/>
    </source>
</evidence>
<dbReference type="Pfam" id="PF00931">
    <property type="entry name" value="NB-ARC"/>
    <property type="match status" value="1"/>
</dbReference>
<gene>
    <name evidence="13" type="ORF">H5410_025826</name>
</gene>
<evidence type="ECO:0000256" key="7">
    <source>
        <dbReference type="ARBA" id="ARBA00022840"/>
    </source>
</evidence>
<keyword evidence="10" id="KW-0812">Transmembrane</keyword>
<evidence type="ECO:0000256" key="8">
    <source>
        <dbReference type="ARBA" id="ARBA00023054"/>
    </source>
</evidence>
<feature type="transmembrane region" description="Helical" evidence="10">
    <location>
        <begin position="9"/>
        <end position="29"/>
    </location>
</feature>
<dbReference type="SUPFAM" id="SSF52058">
    <property type="entry name" value="L domain-like"/>
    <property type="match status" value="1"/>
</dbReference>
<evidence type="ECO:0000259" key="11">
    <source>
        <dbReference type="Pfam" id="PF00931"/>
    </source>
</evidence>
<keyword evidence="7" id="KW-0067">ATP-binding</keyword>
<feature type="domain" description="NB-ARC" evidence="11">
    <location>
        <begin position="28"/>
        <end position="146"/>
    </location>
</feature>
<dbReference type="Proteomes" id="UP000824120">
    <property type="component" value="Chromosome 5"/>
</dbReference>